<feature type="region of interest" description="Disordered" evidence="10">
    <location>
        <begin position="517"/>
        <end position="550"/>
    </location>
</feature>
<reference evidence="12 13" key="1">
    <citation type="journal article" date="2011" name="Proc. Natl. Acad. Sci. U.S.A.">
        <title>Comparative genomics of xylose-fermenting fungi for enhanced biofuel production.</title>
        <authorList>
            <person name="Wohlbach D.J."/>
            <person name="Kuo A."/>
            <person name="Sato T.K."/>
            <person name="Potts K.M."/>
            <person name="Salamov A.A."/>
            <person name="LaButti K.M."/>
            <person name="Sun H."/>
            <person name="Clum A."/>
            <person name="Pangilinan J.L."/>
            <person name="Lindquist E.A."/>
            <person name="Lucas S."/>
            <person name="Lapidus A."/>
            <person name="Jin M."/>
            <person name="Gunawan C."/>
            <person name="Balan V."/>
            <person name="Dale B.E."/>
            <person name="Jeffries T.W."/>
            <person name="Zinkel R."/>
            <person name="Barry K.W."/>
            <person name="Grigoriev I.V."/>
            <person name="Gasch A.P."/>
        </authorList>
    </citation>
    <scope>NUCLEOTIDE SEQUENCE [LARGE SCALE GENOMIC DNA]</scope>
    <source>
        <strain evidence="13">NRRL Y-27907 / 11-Y1</strain>
    </source>
</reference>
<organism evidence="13">
    <name type="scientific">Spathaspora passalidarum (strain NRRL Y-27907 / 11-Y1)</name>
    <dbReference type="NCBI Taxonomy" id="619300"/>
    <lineage>
        <taxon>Eukaryota</taxon>
        <taxon>Fungi</taxon>
        <taxon>Dikarya</taxon>
        <taxon>Ascomycota</taxon>
        <taxon>Saccharomycotina</taxon>
        <taxon>Pichiomycetes</taxon>
        <taxon>Debaryomycetaceae</taxon>
        <taxon>Spathaspora</taxon>
    </lineage>
</organism>
<dbReference type="RefSeq" id="XP_007375659.1">
    <property type="nucleotide sequence ID" value="XM_007375597.1"/>
</dbReference>
<dbReference type="PROSITE" id="PS00434">
    <property type="entry name" value="HSF_DOMAIN"/>
    <property type="match status" value="1"/>
</dbReference>
<dbReference type="FunCoup" id="G3AMW9">
    <property type="interactions" value="635"/>
</dbReference>
<feature type="domain" description="HSF-type DNA-binding" evidence="11">
    <location>
        <begin position="161"/>
        <end position="185"/>
    </location>
</feature>
<sequence length="550" mass="63316">MSIMRIATIPNRQQGDLASPLHHGLMSQDLHNQMVINSNYHPQIQQLKQYQELQHQENQQPQIQLPALPPLSESAIPTGISFNPRMFSRPEDQRQMLTQSQPPASSSKRRRENAGTKSRPAFVMKIWSMVNDPSNQEYIRWNEDGKTFQVFYREEFMKKILPKYFKHNNFASFVRQLNMYGWHKVQDISNGTLNQNMGKDKGGVEETWKFENPNFIRDREDLLERIVRNKSGEETVGGSMSEDVNLPLILKELEAIKMNQYVITEDLRRIRKDNKTLWQETYLTRERNQNQARTLEKILKFLTTVYGNSNAGKILEVDQGQFNQMMTQYKPQPAPRPPTAQTSAPNGAPYYRPRLMLTEDAHKQTNSPPSVQSTRPARVPSQVDSTPGTIEEIIRNYDTDKSNTNSNSMYQHLLDPDPIASLSSPRQLFPELHGSSMPSEPIHHTNFGVEEVEDDDMIKGLQQNIDKQGQSIQQVQDWIERLAKQNENQEDPTLRNGQEHHDDDTFDVNEFLEGTATPVNVPTIITPGSNATPSETRKRSIQEVYDGNEY</sequence>
<evidence type="ECO:0000256" key="5">
    <source>
        <dbReference type="ARBA" id="ARBA00023163"/>
    </source>
</evidence>
<dbReference type="Pfam" id="PF00447">
    <property type="entry name" value="HSF_DNA-bind"/>
    <property type="match status" value="1"/>
</dbReference>
<dbReference type="PANTHER" id="PTHR10015">
    <property type="entry name" value="HEAT SHOCK TRANSCRIPTION FACTOR"/>
    <property type="match status" value="1"/>
</dbReference>
<dbReference type="GO" id="GO:0043565">
    <property type="term" value="F:sequence-specific DNA binding"/>
    <property type="evidence" value="ECO:0007669"/>
    <property type="project" value="InterPro"/>
</dbReference>
<dbReference type="STRING" id="619300.G3AMW9"/>
<dbReference type="Gene3D" id="1.10.10.10">
    <property type="entry name" value="Winged helix-like DNA-binding domain superfamily/Winged helix DNA-binding domain"/>
    <property type="match status" value="1"/>
</dbReference>
<dbReference type="KEGG" id="spaa:SPAPADRAFT_61457"/>
<evidence type="ECO:0000256" key="9">
    <source>
        <dbReference type="RuleBase" id="RU004020"/>
    </source>
</evidence>
<dbReference type="InParanoid" id="G3AMW9"/>
<feature type="region of interest" description="Disordered" evidence="10">
    <location>
        <begin position="93"/>
        <end position="117"/>
    </location>
</feature>
<comment type="subcellular location">
    <subcellularLocation>
        <location evidence="1">Nucleus</location>
    </subcellularLocation>
</comment>
<evidence type="ECO:0000256" key="10">
    <source>
        <dbReference type="SAM" id="MobiDB-lite"/>
    </source>
</evidence>
<feature type="compositionally biased region" description="Polar residues" evidence="10">
    <location>
        <begin position="95"/>
        <end position="106"/>
    </location>
</feature>
<evidence type="ECO:0000256" key="8">
    <source>
        <dbReference type="ARBA" id="ARBA00084017"/>
    </source>
</evidence>
<evidence type="ECO:0000259" key="11">
    <source>
        <dbReference type="PROSITE" id="PS00434"/>
    </source>
</evidence>
<evidence type="ECO:0000256" key="2">
    <source>
        <dbReference type="ARBA" id="ARBA00006403"/>
    </source>
</evidence>
<dbReference type="EMBL" id="GL996502">
    <property type="protein sequence ID" value="EGW32383.1"/>
    <property type="molecule type" value="Genomic_DNA"/>
</dbReference>
<dbReference type="FunFam" id="1.10.10.10:FF:000027">
    <property type="entry name" value="Heat shock transcription factor 1"/>
    <property type="match status" value="1"/>
</dbReference>
<dbReference type="PRINTS" id="PR00056">
    <property type="entry name" value="HSFDOMAIN"/>
</dbReference>
<name>G3AMW9_SPAPN</name>
<dbReference type="GO" id="GO:0005634">
    <property type="term" value="C:nucleus"/>
    <property type="evidence" value="ECO:0007669"/>
    <property type="project" value="UniProtKB-SubCell"/>
</dbReference>
<feature type="compositionally biased region" description="Polar residues" evidence="10">
    <location>
        <begin position="364"/>
        <end position="375"/>
    </location>
</feature>
<dbReference type="GO" id="GO:0003700">
    <property type="term" value="F:DNA-binding transcription factor activity"/>
    <property type="evidence" value="ECO:0007669"/>
    <property type="project" value="InterPro"/>
</dbReference>
<comment type="similarity">
    <text evidence="2 9">Belongs to the HSF family.</text>
</comment>
<dbReference type="SUPFAM" id="SSF46785">
    <property type="entry name" value="Winged helix' DNA-binding domain"/>
    <property type="match status" value="1"/>
</dbReference>
<dbReference type="HOGENOM" id="CLU_426421_0_0_1"/>
<evidence type="ECO:0000256" key="6">
    <source>
        <dbReference type="ARBA" id="ARBA00023242"/>
    </source>
</evidence>
<dbReference type="eggNOG" id="KOG0627">
    <property type="taxonomic scope" value="Eukaryota"/>
</dbReference>
<dbReference type="GeneID" id="18873904"/>
<evidence type="ECO:0000256" key="1">
    <source>
        <dbReference type="ARBA" id="ARBA00004123"/>
    </source>
</evidence>
<dbReference type="InterPro" id="IPR036388">
    <property type="entry name" value="WH-like_DNA-bd_sf"/>
</dbReference>
<evidence type="ECO:0000256" key="4">
    <source>
        <dbReference type="ARBA" id="ARBA00023125"/>
    </source>
</evidence>
<proteinExistence type="inferred from homology"/>
<dbReference type="Proteomes" id="UP000000709">
    <property type="component" value="Unassembled WGS sequence"/>
</dbReference>
<accession>G3AMW9</accession>
<dbReference type="OMA" id="RLMLMDQ"/>
<dbReference type="InterPro" id="IPR000232">
    <property type="entry name" value="HSF_DNA-bd"/>
</dbReference>
<dbReference type="SMART" id="SM00415">
    <property type="entry name" value="HSF"/>
    <property type="match status" value="1"/>
</dbReference>
<dbReference type="PANTHER" id="PTHR10015:SF427">
    <property type="entry name" value="HEAT SHOCK FACTOR PROTEIN"/>
    <property type="match status" value="1"/>
</dbReference>
<dbReference type="AlphaFoldDB" id="G3AMW9"/>
<dbReference type="InterPro" id="IPR036390">
    <property type="entry name" value="WH_DNA-bd_sf"/>
</dbReference>
<keyword evidence="3" id="KW-0805">Transcription regulation</keyword>
<evidence type="ECO:0000313" key="13">
    <source>
        <dbReference type="Proteomes" id="UP000000709"/>
    </source>
</evidence>
<evidence type="ECO:0000256" key="3">
    <source>
        <dbReference type="ARBA" id="ARBA00023015"/>
    </source>
</evidence>
<protein>
    <recommendedName>
        <fullName evidence="7">Heat shock transcription factor</fullName>
    </recommendedName>
    <alternativeName>
        <fullName evidence="8">Heat shock factor protein</fullName>
    </alternativeName>
</protein>
<keyword evidence="13" id="KW-1185">Reference proteome</keyword>
<evidence type="ECO:0000256" key="7">
    <source>
        <dbReference type="ARBA" id="ARBA00068818"/>
    </source>
</evidence>
<evidence type="ECO:0000313" key="12">
    <source>
        <dbReference type="EMBL" id="EGW32383.1"/>
    </source>
</evidence>
<keyword evidence="6" id="KW-0539">Nucleus</keyword>
<keyword evidence="4" id="KW-0238">DNA-binding</keyword>
<dbReference type="OrthoDB" id="60033at2759"/>
<keyword evidence="5" id="KW-0804">Transcription</keyword>
<gene>
    <name evidence="12" type="ORF">SPAPADRAFT_61457</name>
</gene>
<feature type="region of interest" description="Disordered" evidence="10">
    <location>
        <begin position="329"/>
        <end position="349"/>
    </location>
</feature>
<feature type="region of interest" description="Disordered" evidence="10">
    <location>
        <begin position="362"/>
        <end position="385"/>
    </location>
</feature>